<evidence type="ECO:0000313" key="2">
    <source>
        <dbReference type="EMBL" id="RGE58757.1"/>
    </source>
</evidence>
<comment type="caution">
    <text evidence="3">The sequence shown here is derived from an EMBL/GenBank/DDBJ whole genome shotgun (WGS) entry which is preliminary data.</text>
</comment>
<dbReference type="OrthoDB" id="1936216at2"/>
<reference evidence="3 5" key="1">
    <citation type="submission" date="2018-08" db="EMBL/GenBank/DDBJ databases">
        <title>A genome reference for cultivated species of the human gut microbiota.</title>
        <authorList>
            <person name="Zou Y."/>
            <person name="Xue W."/>
            <person name="Luo G."/>
        </authorList>
    </citation>
    <scope>NUCLEOTIDE SEQUENCE [LARGE SCALE GENOMIC DNA]</scope>
    <source>
        <strain evidence="3 5">AF26-4BH</strain>
        <strain evidence="2">TF05-5AC</strain>
    </source>
</reference>
<dbReference type="GeneID" id="86056097"/>
<evidence type="ECO:0000313" key="3">
    <source>
        <dbReference type="EMBL" id="RGE68676.1"/>
    </source>
</evidence>
<keyword evidence="4" id="KW-1185">Reference proteome</keyword>
<evidence type="ECO:0000313" key="5">
    <source>
        <dbReference type="Proteomes" id="UP000261166"/>
    </source>
</evidence>
<dbReference type="GeneID" id="97988170"/>
<organism evidence="3 5">
    <name type="scientific">Eisenbergiella massiliensis</name>
    <dbReference type="NCBI Taxonomy" id="1720294"/>
    <lineage>
        <taxon>Bacteria</taxon>
        <taxon>Bacillati</taxon>
        <taxon>Bacillota</taxon>
        <taxon>Clostridia</taxon>
        <taxon>Lachnospirales</taxon>
        <taxon>Lachnospiraceae</taxon>
        <taxon>Eisenbergiella</taxon>
    </lineage>
</organism>
<feature type="region of interest" description="Disordered" evidence="1">
    <location>
        <begin position="41"/>
        <end position="69"/>
    </location>
</feature>
<feature type="compositionally biased region" description="Basic and acidic residues" evidence="1">
    <location>
        <begin position="41"/>
        <end position="51"/>
    </location>
</feature>
<dbReference type="AlphaFoldDB" id="A0A3E3INQ0"/>
<dbReference type="EMBL" id="QVLV01000010">
    <property type="protein sequence ID" value="RGE58757.1"/>
    <property type="molecule type" value="Genomic_DNA"/>
</dbReference>
<dbReference type="Proteomes" id="UP000260812">
    <property type="component" value="Unassembled WGS sequence"/>
</dbReference>
<accession>A0A3E3INQ0</accession>
<dbReference type="RefSeq" id="WP_025490363.1">
    <property type="nucleotide sequence ID" value="NZ_CALBAU010000391.1"/>
</dbReference>
<protein>
    <submittedName>
        <fullName evidence="3">Uncharacterized protein</fullName>
    </submittedName>
</protein>
<evidence type="ECO:0000313" key="4">
    <source>
        <dbReference type="Proteomes" id="UP000260812"/>
    </source>
</evidence>
<evidence type="ECO:0000256" key="1">
    <source>
        <dbReference type="SAM" id="MobiDB-lite"/>
    </source>
</evidence>
<name>A0A3E3INQ0_9FIRM</name>
<sequence length="69" mass="7519">MSLLNDDGIPLGLGMALAQNMDAMRTFSSMSESARQDVIDRSRHVQSKQEMENLVNGLSGESGFSEKLS</sequence>
<proteinExistence type="predicted"/>
<gene>
    <name evidence="3" type="ORF">DWY69_19660</name>
    <name evidence="2" type="ORF">DXC51_15185</name>
</gene>
<dbReference type="Proteomes" id="UP000261166">
    <property type="component" value="Unassembled WGS sequence"/>
</dbReference>
<dbReference type="EMBL" id="QVLU01000019">
    <property type="protein sequence ID" value="RGE68676.1"/>
    <property type="molecule type" value="Genomic_DNA"/>
</dbReference>